<dbReference type="GO" id="GO:0004222">
    <property type="term" value="F:metalloendopeptidase activity"/>
    <property type="evidence" value="ECO:0007669"/>
    <property type="project" value="InterPro"/>
</dbReference>
<dbReference type="InterPro" id="IPR002036">
    <property type="entry name" value="YbeY"/>
</dbReference>
<dbReference type="InterPro" id="IPR020549">
    <property type="entry name" value="YbeY_CS"/>
</dbReference>
<evidence type="ECO:0000256" key="3">
    <source>
        <dbReference type="ARBA" id="ARBA00022722"/>
    </source>
</evidence>
<dbReference type="GO" id="GO:0004519">
    <property type="term" value="F:endonuclease activity"/>
    <property type="evidence" value="ECO:0007669"/>
    <property type="project" value="UniProtKB-KW"/>
</dbReference>
<dbReference type="Gene3D" id="3.40.390.30">
    <property type="entry name" value="Metalloproteases ('zincins'), catalytic domain"/>
    <property type="match status" value="1"/>
</dbReference>
<keyword evidence="7" id="KW-0862">Zinc</keyword>
<evidence type="ECO:0000256" key="2">
    <source>
        <dbReference type="ARBA" id="ARBA00010875"/>
    </source>
</evidence>
<dbReference type="NCBIfam" id="TIGR00043">
    <property type="entry name" value="rRNA maturation RNase YbeY"/>
    <property type="match status" value="1"/>
</dbReference>
<dbReference type="SUPFAM" id="SSF55486">
    <property type="entry name" value="Metalloproteases ('zincins'), catalytic domain"/>
    <property type="match status" value="1"/>
</dbReference>
<evidence type="ECO:0000256" key="4">
    <source>
        <dbReference type="ARBA" id="ARBA00022723"/>
    </source>
</evidence>
<dbReference type="HAMAP" id="MF_00009">
    <property type="entry name" value="Endoribonucl_YbeY"/>
    <property type="match status" value="1"/>
</dbReference>
<keyword evidence="3" id="KW-0540">Nuclease</keyword>
<name>A0A382PDF0_9ZZZZ</name>
<evidence type="ECO:0000313" key="8">
    <source>
        <dbReference type="EMBL" id="SVC71413.1"/>
    </source>
</evidence>
<keyword evidence="6" id="KW-0378">Hydrolase</keyword>
<dbReference type="PANTHER" id="PTHR46986:SF1">
    <property type="entry name" value="ENDORIBONUCLEASE YBEY, CHLOROPLASTIC"/>
    <property type="match status" value="1"/>
</dbReference>
<dbReference type="GO" id="GO:0046872">
    <property type="term" value="F:metal ion binding"/>
    <property type="evidence" value="ECO:0007669"/>
    <property type="project" value="UniProtKB-KW"/>
</dbReference>
<keyword evidence="5" id="KW-0255">Endonuclease</keyword>
<dbReference type="EMBL" id="UINC01106625">
    <property type="protein sequence ID" value="SVC71413.1"/>
    <property type="molecule type" value="Genomic_DNA"/>
</dbReference>
<keyword evidence="4" id="KW-0479">Metal-binding</keyword>
<dbReference type="Pfam" id="PF02130">
    <property type="entry name" value="YbeY"/>
    <property type="match status" value="1"/>
</dbReference>
<reference evidence="8" key="1">
    <citation type="submission" date="2018-05" db="EMBL/GenBank/DDBJ databases">
        <authorList>
            <person name="Lanie J.A."/>
            <person name="Ng W.-L."/>
            <person name="Kazmierczak K.M."/>
            <person name="Andrzejewski T.M."/>
            <person name="Davidsen T.M."/>
            <person name="Wayne K.J."/>
            <person name="Tettelin H."/>
            <person name="Glass J.I."/>
            <person name="Rusch D."/>
            <person name="Podicherti R."/>
            <person name="Tsui H.-C.T."/>
            <person name="Winkler M.E."/>
        </authorList>
    </citation>
    <scope>NUCLEOTIDE SEQUENCE</scope>
</reference>
<dbReference type="InterPro" id="IPR023091">
    <property type="entry name" value="MetalPrtase_cat_dom_sf_prd"/>
</dbReference>
<sequence>MKFKDDLHFKKNIDYDCNLILTNDKLIKKMNFKFRKVNKSTDVLTFVFNVNTNMKKPKKICDIFLSAETILKDSKINKTNFYDHLSHIIVHSFLHINGFVHKKINDFVKMKKEEIKVLKKLSISNPYLL</sequence>
<proteinExistence type="inferred from homology"/>
<gene>
    <name evidence="8" type="ORF">METZ01_LOCUS324267</name>
</gene>
<evidence type="ECO:0000256" key="1">
    <source>
        <dbReference type="ARBA" id="ARBA00001947"/>
    </source>
</evidence>
<comment type="similarity">
    <text evidence="2">Belongs to the endoribonuclease YbeY family.</text>
</comment>
<evidence type="ECO:0000256" key="5">
    <source>
        <dbReference type="ARBA" id="ARBA00022759"/>
    </source>
</evidence>
<accession>A0A382PDF0</accession>
<dbReference type="PROSITE" id="PS01306">
    <property type="entry name" value="UPF0054"/>
    <property type="match status" value="1"/>
</dbReference>
<organism evidence="8">
    <name type="scientific">marine metagenome</name>
    <dbReference type="NCBI Taxonomy" id="408172"/>
    <lineage>
        <taxon>unclassified sequences</taxon>
        <taxon>metagenomes</taxon>
        <taxon>ecological metagenomes</taxon>
    </lineage>
</organism>
<protein>
    <submittedName>
        <fullName evidence="8">Uncharacterized protein</fullName>
    </submittedName>
</protein>
<dbReference type="GO" id="GO:0006364">
    <property type="term" value="P:rRNA processing"/>
    <property type="evidence" value="ECO:0007669"/>
    <property type="project" value="InterPro"/>
</dbReference>
<dbReference type="AlphaFoldDB" id="A0A382PDF0"/>
<evidence type="ECO:0000256" key="6">
    <source>
        <dbReference type="ARBA" id="ARBA00022801"/>
    </source>
</evidence>
<evidence type="ECO:0000256" key="7">
    <source>
        <dbReference type="ARBA" id="ARBA00022833"/>
    </source>
</evidence>
<comment type="cofactor">
    <cofactor evidence="1">
        <name>Zn(2+)</name>
        <dbReference type="ChEBI" id="CHEBI:29105"/>
    </cofactor>
</comment>
<dbReference type="PANTHER" id="PTHR46986">
    <property type="entry name" value="ENDORIBONUCLEASE YBEY, CHLOROPLASTIC"/>
    <property type="match status" value="1"/>
</dbReference>